<keyword evidence="3" id="KW-1185">Reference proteome</keyword>
<dbReference type="PANTHER" id="PTHR43694:SF1">
    <property type="entry name" value="RIBONUCLEASE J"/>
    <property type="match status" value="1"/>
</dbReference>
<comment type="caution">
    <text evidence="2">The sequence shown here is derived from an EMBL/GenBank/DDBJ whole genome shotgun (WGS) entry which is preliminary data.</text>
</comment>
<dbReference type="CDD" id="cd07732">
    <property type="entry name" value="metallo-hydrolase-like_MBL-fold"/>
    <property type="match status" value="1"/>
</dbReference>
<dbReference type="Gene3D" id="3.60.15.10">
    <property type="entry name" value="Ribonuclease Z/Hydroxyacylglutathione hydrolase-like"/>
    <property type="match status" value="1"/>
</dbReference>
<dbReference type="SMART" id="SM00849">
    <property type="entry name" value="Lactamase_B"/>
    <property type="match status" value="1"/>
</dbReference>
<organism evidence="2 3">
    <name type="scientific">Paracoccus nototheniae</name>
    <dbReference type="NCBI Taxonomy" id="2489002"/>
    <lineage>
        <taxon>Bacteria</taxon>
        <taxon>Pseudomonadati</taxon>
        <taxon>Pseudomonadota</taxon>
        <taxon>Alphaproteobacteria</taxon>
        <taxon>Rhodobacterales</taxon>
        <taxon>Paracoccaceae</taxon>
        <taxon>Paracoccus</taxon>
    </lineage>
</organism>
<dbReference type="EMBL" id="JBHTOQ010000009">
    <property type="protein sequence ID" value="MFD1480774.1"/>
    <property type="molecule type" value="Genomic_DNA"/>
</dbReference>
<dbReference type="SUPFAM" id="SSF56281">
    <property type="entry name" value="Metallo-hydrolase/oxidoreductase"/>
    <property type="match status" value="1"/>
</dbReference>
<sequence>MSVSVTVHRGTAEIGGSCIEIRSAAGQRLILDAGKPLDAPQDATDLLPPSLDRSADATVLICHPHQDHWGLINELPLCWPVMTGVASAKLIAITARLARQPLNRELGTWGSRGVFQVGGFRITPFLTDHSGFDAYMLLVEVDGRRILYSGDFRLHGRKSDLVQRMMQNPPRDLDMLILEGTNLGTQKPTITEAQLEDQFVELAKRTRGRLFVCWSGQNIDRTVTLYRAAKRSGRTLAIDLYTAEVLETVAEGTKLPRPGFDNLKVVLTAGLRRHYIQRGSEEFIDRMVGHGIGAAKLEGSNHIVMVRDGLVKDYRAKGVTPTASDAFSFSMWSGYLAKPSETLNWFRSADSHIKHLHTSGHASSADLRAFAKAMNAAMILPVHGSNWDIEQDGFERIVRLADAESYLLPD</sequence>
<dbReference type="InterPro" id="IPR001279">
    <property type="entry name" value="Metallo-B-lactamas"/>
</dbReference>
<evidence type="ECO:0000259" key="1">
    <source>
        <dbReference type="SMART" id="SM00849"/>
    </source>
</evidence>
<proteinExistence type="predicted"/>
<dbReference type="Pfam" id="PF07521">
    <property type="entry name" value="RMMBL"/>
    <property type="match status" value="1"/>
</dbReference>
<dbReference type="PANTHER" id="PTHR43694">
    <property type="entry name" value="RIBONUCLEASE J"/>
    <property type="match status" value="1"/>
</dbReference>
<name>A0ABW4DSR7_9RHOB</name>
<protein>
    <submittedName>
        <fullName evidence="2">MBL fold metallo-hydrolase</fullName>
    </submittedName>
</protein>
<dbReference type="RefSeq" id="WP_131577275.1">
    <property type="nucleotide sequence ID" value="NZ_CBCSAJ010000041.1"/>
</dbReference>
<dbReference type="InterPro" id="IPR011108">
    <property type="entry name" value="RMMBL"/>
</dbReference>
<feature type="domain" description="Metallo-beta-lactamase" evidence="1">
    <location>
        <begin position="15"/>
        <end position="195"/>
    </location>
</feature>
<evidence type="ECO:0000313" key="3">
    <source>
        <dbReference type="Proteomes" id="UP001597302"/>
    </source>
</evidence>
<dbReference type="InterPro" id="IPR036866">
    <property type="entry name" value="RibonucZ/Hydroxyglut_hydro"/>
</dbReference>
<evidence type="ECO:0000313" key="2">
    <source>
        <dbReference type="EMBL" id="MFD1480774.1"/>
    </source>
</evidence>
<reference evidence="3" key="1">
    <citation type="journal article" date="2019" name="Int. J. Syst. Evol. Microbiol.">
        <title>The Global Catalogue of Microorganisms (GCM) 10K type strain sequencing project: providing services to taxonomists for standard genome sequencing and annotation.</title>
        <authorList>
            <consortium name="The Broad Institute Genomics Platform"/>
            <consortium name="The Broad Institute Genome Sequencing Center for Infectious Disease"/>
            <person name="Wu L."/>
            <person name="Ma J."/>
        </authorList>
    </citation>
    <scope>NUCLEOTIDE SEQUENCE [LARGE SCALE GENOMIC DNA]</scope>
    <source>
        <strain evidence="3">CCM 8875</strain>
    </source>
</reference>
<gene>
    <name evidence="2" type="ORF">ACFQ5P_05665</name>
</gene>
<dbReference type="Proteomes" id="UP001597302">
    <property type="component" value="Unassembled WGS sequence"/>
</dbReference>
<accession>A0ABW4DSR7</accession>